<protein>
    <submittedName>
        <fullName evidence="1">Uncharacterized protein</fullName>
    </submittedName>
</protein>
<dbReference type="AlphaFoldDB" id="A0A1M7F5L8"/>
<proteinExistence type="predicted"/>
<accession>A0A1M7F5L8</accession>
<sequence length="166" mass="19062">MARIKQIFYISIGENLFNILHLCSFSKLLQVTDTPEKQLQMNISILKAKIKRNHLEEYAGAYFRDDTSQIINSLNAEGKCALFGIQREDGIYTIIGQKHVYYSTVLGAVGEIPLNDFSDFLHLNALKKGKRATFEFVPVNDTENLVWLHNKSIMNALWNVILWLNQ</sequence>
<dbReference type="OrthoDB" id="708071at2"/>
<evidence type="ECO:0000313" key="1">
    <source>
        <dbReference type="EMBL" id="SHL98999.1"/>
    </source>
</evidence>
<dbReference type="STRING" id="946677.SAMN05444484_103223"/>
<dbReference type="Proteomes" id="UP000184028">
    <property type="component" value="Unassembled WGS sequence"/>
</dbReference>
<gene>
    <name evidence="1" type="ORF">SAMN05444484_103223</name>
</gene>
<dbReference type="EMBL" id="FRBT01000003">
    <property type="protein sequence ID" value="SHL98999.1"/>
    <property type="molecule type" value="Genomic_DNA"/>
</dbReference>
<keyword evidence="2" id="KW-1185">Reference proteome</keyword>
<organism evidence="1 2">
    <name type="scientific">Flavobacterium chilense</name>
    <dbReference type="NCBI Taxonomy" id="946677"/>
    <lineage>
        <taxon>Bacteria</taxon>
        <taxon>Pseudomonadati</taxon>
        <taxon>Bacteroidota</taxon>
        <taxon>Flavobacteriia</taxon>
        <taxon>Flavobacteriales</taxon>
        <taxon>Flavobacteriaceae</taxon>
        <taxon>Flavobacterium</taxon>
    </lineage>
</organism>
<reference evidence="2" key="1">
    <citation type="submission" date="2016-11" db="EMBL/GenBank/DDBJ databases">
        <authorList>
            <person name="Varghese N."/>
            <person name="Submissions S."/>
        </authorList>
    </citation>
    <scope>NUCLEOTIDE SEQUENCE [LARGE SCALE GENOMIC DNA]</scope>
    <source>
        <strain evidence="2">DSM 24724</strain>
    </source>
</reference>
<evidence type="ECO:0000313" key="2">
    <source>
        <dbReference type="Proteomes" id="UP000184028"/>
    </source>
</evidence>
<name>A0A1M7F5L8_9FLAO</name>
<dbReference type="RefSeq" id="WP_068842514.1">
    <property type="nucleotide sequence ID" value="NZ_FRBT01000003.1"/>
</dbReference>